<dbReference type="NCBIfam" id="TIGR02541">
    <property type="entry name" value="flagell_FlgJ"/>
    <property type="match status" value="1"/>
</dbReference>
<dbReference type="Proteomes" id="UP000000366">
    <property type="component" value="Chromosome"/>
</dbReference>
<dbReference type="GO" id="GO:0016798">
    <property type="term" value="F:hydrolase activity, acting on glycosyl bonds"/>
    <property type="evidence" value="ECO:0007669"/>
    <property type="project" value="UniProtKB-KW"/>
</dbReference>
<dbReference type="eggNOG" id="COG1705">
    <property type="taxonomic scope" value="Bacteria"/>
</dbReference>
<dbReference type="Pfam" id="PF01832">
    <property type="entry name" value="Glucosaminidase"/>
    <property type="match status" value="1"/>
</dbReference>
<comment type="similarity">
    <text evidence="3">In the N-terminal section; belongs to the FlgJ family.</text>
</comment>
<dbReference type="InterPro" id="IPR002901">
    <property type="entry name" value="MGlyc_endo_b_GlcNAc-like_dom"/>
</dbReference>
<dbReference type="Gene3D" id="2.10.70.40">
    <property type="entry name" value="peptidoglycan hydrolase"/>
    <property type="match status" value="1"/>
</dbReference>
<evidence type="ECO:0000256" key="3">
    <source>
        <dbReference type="ARBA" id="ARBA00006880"/>
    </source>
</evidence>
<evidence type="ECO:0000256" key="9">
    <source>
        <dbReference type="ARBA" id="ARBA00023316"/>
    </source>
</evidence>
<proteinExistence type="inferred from homology"/>
<keyword evidence="6" id="KW-0574">Periplasm</keyword>
<dbReference type="GO" id="GO:0044780">
    <property type="term" value="P:bacterial-type flagellum assembly"/>
    <property type="evidence" value="ECO:0007669"/>
    <property type="project" value="InterPro"/>
</dbReference>
<dbReference type="PANTHER" id="PTHR33308:SF9">
    <property type="entry name" value="PEPTIDOGLYCAN HYDROLASE FLGJ"/>
    <property type="match status" value="1"/>
</dbReference>
<evidence type="ECO:0000256" key="1">
    <source>
        <dbReference type="ARBA" id="ARBA00002954"/>
    </source>
</evidence>
<sequence>MKSTVGLDANALRSLQANASADPRAAIKETAKQFEALFMQQLMKSMRQATMSSGMLDNSGTQMGTELLDTQFAQKLTGLPGGLSAQIARQLEQQLNGKVAAVTAPTARAGAAEGAQVWNRLPGASRAQDFVARHNSAAEQAEAETGIPAAFILSQAAHESGWGQREIKNADGSSSHNVFGIKAGASWKGAVTEVTTTEYVNGQPQKVKAKFRAYATPEDAFRDYASLIKNSPRYAKVVEQGGTAQGFAVNLQRAGYATDPAYAAKLGRVINTTLRLQRTLTA</sequence>
<comment type="function">
    <text evidence="1">Flagellum-specific muramidase which hydrolyzes the peptidoglycan layer to assemble the rod structure in the periplasmic space.</text>
</comment>
<dbReference type="GO" id="GO:0071973">
    <property type="term" value="P:bacterial-type flagellum-dependent cell motility"/>
    <property type="evidence" value="ECO:0007669"/>
    <property type="project" value="TreeGrafter"/>
</dbReference>
<gene>
    <name evidence="12" type="primary">flgJ</name>
    <name evidence="12" type="ordered locus">Mpe_A3065</name>
</gene>
<dbReference type="HOGENOM" id="CLU_013771_3_0_4"/>
<dbReference type="PANTHER" id="PTHR33308">
    <property type="entry name" value="PEPTIDOGLYCAN HYDROLASE FLGJ"/>
    <property type="match status" value="1"/>
</dbReference>
<evidence type="ECO:0000256" key="7">
    <source>
        <dbReference type="ARBA" id="ARBA00022801"/>
    </source>
</evidence>
<evidence type="ECO:0000256" key="8">
    <source>
        <dbReference type="ARBA" id="ARBA00023295"/>
    </source>
</evidence>
<evidence type="ECO:0000259" key="11">
    <source>
        <dbReference type="SMART" id="SM00047"/>
    </source>
</evidence>
<evidence type="ECO:0000256" key="4">
    <source>
        <dbReference type="ARBA" id="ARBA00007974"/>
    </source>
</evidence>
<evidence type="ECO:0000256" key="5">
    <source>
        <dbReference type="ARBA" id="ARBA00013433"/>
    </source>
</evidence>
<dbReference type="AlphaFoldDB" id="A2SKC9"/>
<feature type="domain" description="Mannosyl-glycoprotein endo-beta-N-acetylglucosamidase-like" evidence="11">
    <location>
        <begin position="120"/>
        <end position="274"/>
    </location>
</feature>
<name>A2SKC9_METPP</name>
<dbReference type="EMBL" id="CP000555">
    <property type="protein sequence ID" value="ABM96018.1"/>
    <property type="molecule type" value="Genomic_DNA"/>
</dbReference>
<evidence type="ECO:0000313" key="12">
    <source>
        <dbReference type="EMBL" id="ABM96018.1"/>
    </source>
</evidence>
<dbReference type="InterPro" id="IPR051056">
    <property type="entry name" value="Glycosyl_Hydrolase_73"/>
</dbReference>
<evidence type="ECO:0000313" key="13">
    <source>
        <dbReference type="Proteomes" id="UP000000366"/>
    </source>
</evidence>
<dbReference type="CAZy" id="GH73">
    <property type="family name" value="Glycoside Hydrolase Family 73"/>
</dbReference>
<dbReference type="SUPFAM" id="SSF53955">
    <property type="entry name" value="Lysozyme-like"/>
    <property type="match status" value="1"/>
</dbReference>
<evidence type="ECO:0000256" key="6">
    <source>
        <dbReference type="ARBA" id="ARBA00022764"/>
    </source>
</evidence>
<dbReference type="RefSeq" id="WP_011830641.1">
    <property type="nucleotide sequence ID" value="NC_008825.1"/>
</dbReference>
<dbReference type="InterPro" id="IPR019301">
    <property type="entry name" value="Flagellar_prot_FlgJ_N"/>
</dbReference>
<keyword evidence="9" id="KW-0961">Cell wall biogenesis/degradation</keyword>
<reference evidence="12 13" key="1">
    <citation type="journal article" date="2007" name="J. Bacteriol.">
        <title>Whole-genome analysis of the methyl tert-butyl ether-degrading beta-proteobacterium Methylibium petroleiphilum PM1.</title>
        <authorList>
            <person name="Kane S.R."/>
            <person name="Chakicherla A.Y."/>
            <person name="Chain P.S.G."/>
            <person name="Schmidt R."/>
            <person name="Shin M.W."/>
            <person name="Legler T.C."/>
            <person name="Scow K.M."/>
            <person name="Larimer F.W."/>
            <person name="Lucas S.M."/>
            <person name="Richardson P.M."/>
            <person name="Hristova K.R."/>
        </authorList>
    </citation>
    <scope>NUCLEOTIDE SEQUENCE [LARGE SCALE GENOMIC DNA]</scope>
    <source>
        <strain evidence="13">ATCC BAA-1232 / LMG 22953 / PM1</strain>
    </source>
</reference>
<dbReference type="PRINTS" id="PR01002">
    <property type="entry name" value="FLGFLGJ"/>
</dbReference>
<dbReference type="Pfam" id="PF10135">
    <property type="entry name" value="Rod-binding"/>
    <property type="match status" value="1"/>
</dbReference>
<keyword evidence="8 12" id="KW-0326">Glycosidase</keyword>
<keyword evidence="7 12" id="KW-0378">Hydrolase</keyword>
<organism evidence="12 13">
    <name type="scientific">Methylibium petroleiphilum (strain ATCC BAA-1232 / LMG 22953 / PM1)</name>
    <dbReference type="NCBI Taxonomy" id="420662"/>
    <lineage>
        <taxon>Bacteria</taxon>
        <taxon>Pseudomonadati</taxon>
        <taxon>Pseudomonadota</taxon>
        <taxon>Betaproteobacteria</taxon>
        <taxon>Burkholderiales</taxon>
        <taxon>Sphaerotilaceae</taxon>
        <taxon>Methylibium</taxon>
    </lineage>
</organism>
<keyword evidence="13" id="KW-1185">Reference proteome</keyword>
<comment type="subcellular location">
    <subcellularLocation>
        <location evidence="2">Periplasm</location>
    </subcellularLocation>
</comment>
<comment type="similarity">
    <text evidence="4">In the C-terminal section; belongs to the glycosyl hydrolase 73 family.</text>
</comment>
<protein>
    <recommendedName>
        <fullName evidence="5">Peptidoglycan hydrolase FlgJ</fullName>
    </recommendedName>
    <alternativeName>
        <fullName evidence="10">Muramidase FlgJ</fullName>
    </alternativeName>
</protein>
<dbReference type="KEGG" id="mpt:Mpe_A3065"/>
<dbReference type="SMART" id="SM00047">
    <property type="entry name" value="LYZ2"/>
    <property type="match status" value="1"/>
</dbReference>
<evidence type="ECO:0000256" key="10">
    <source>
        <dbReference type="ARBA" id="ARBA00030835"/>
    </source>
</evidence>
<dbReference type="InterPro" id="IPR023346">
    <property type="entry name" value="Lysozyme-like_dom_sf"/>
</dbReference>
<dbReference type="STRING" id="420662.Mpe_A3065"/>
<dbReference type="InterPro" id="IPR013377">
    <property type="entry name" value="FlgJ"/>
</dbReference>
<dbReference type="GO" id="GO:0071555">
    <property type="term" value="P:cell wall organization"/>
    <property type="evidence" value="ECO:0007669"/>
    <property type="project" value="UniProtKB-KW"/>
</dbReference>
<dbReference type="Gene3D" id="1.10.530.10">
    <property type="match status" value="1"/>
</dbReference>
<accession>A2SKC9</accession>
<dbReference type="eggNOG" id="COG3951">
    <property type="taxonomic scope" value="Bacteria"/>
</dbReference>
<dbReference type="GO" id="GO:0042597">
    <property type="term" value="C:periplasmic space"/>
    <property type="evidence" value="ECO:0007669"/>
    <property type="project" value="UniProtKB-SubCell"/>
</dbReference>
<dbReference type="FunFam" id="2.10.70.40:FF:000001">
    <property type="entry name" value="Flagellar assembly peptidoglycan hydrolase FlgJ"/>
    <property type="match status" value="1"/>
</dbReference>
<evidence type="ECO:0000256" key="2">
    <source>
        <dbReference type="ARBA" id="ARBA00004418"/>
    </source>
</evidence>
<dbReference type="GO" id="GO:0004040">
    <property type="term" value="F:amidase activity"/>
    <property type="evidence" value="ECO:0007669"/>
    <property type="project" value="InterPro"/>
</dbReference>